<dbReference type="InterPro" id="IPR001781">
    <property type="entry name" value="Znf_LIM"/>
</dbReference>
<dbReference type="GO" id="GO:0000981">
    <property type="term" value="F:DNA-binding transcription factor activity, RNA polymerase II-specific"/>
    <property type="evidence" value="ECO:0007669"/>
    <property type="project" value="TreeGrafter"/>
</dbReference>
<dbReference type="PROSITE" id="PS50023">
    <property type="entry name" value="LIM_DOMAIN_2"/>
    <property type="match status" value="1"/>
</dbReference>
<keyword evidence="5 9" id="KW-0440">LIM domain</keyword>
<evidence type="ECO:0000256" key="7">
    <source>
        <dbReference type="ARBA" id="ARBA00023155"/>
    </source>
</evidence>
<name>A0A836JN76_9HYME</name>
<evidence type="ECO:0000256" key="5">
    <source>
        <dbReference type="ARBA" id="ARBA00023038"/>
    </source>
</evidence>
<evidence type="ECO:0000256" key="6">
    <source>
        <dbReference type="ARBA" id="ARBA00023125"/>
    </source>
</evidence>
<accession>A0A836JN76</accession>
<dbReference type="InterPro" id="IPR050453">
    <property type="entry name" value="LIM_Homeobox_TF"/>
</dbReference>
<dbReference type="FunFam" id="2.10.110.10:FF:000006">
    <property type="entry name" value="LIM homeobox transcription factor 1-beta"/>
    <property type="match status" value="1"/>
</dbReference>
<dbReference type="SMART" id="SM00132">
    <property type="entry name" value="LIM"/>
    <property type="match status" value="1"/>
</dbReference>
<proteinExistence type="predicted"/>
<dbReference type="PANTHER" id="PTHR24208">
    <property type="entry name" value="LIM/HOMEOBOX PROTEIN LHX"/>
    <property type="match status" value="1"/>
</dbReference>
<evidence type="ECO:0000256" key="4">
    <source>
        <dbReference type="ARBA" id="ARBA00022833"/>
    </source>
</evidence>
<evidence type="ECO:0000256" key="2">
    <source>
        <dbReference type="ARBA" id="ARBA00022723"/>
    </source>
</evidence>
<gene>
    <name evidence="12" type="primary">Lhx5</name>
    <name evidence="12" type="ORF">G6Z77_0011827</name>
</gene>
<dbReference type="GO" id="GO:0005634">
    <property type="term" value="C:nucleus"/>
    <property type="evidence" value="ECO:0007669"/>
    <property type="project" value="UniProtKB-SubCell"/>
</dbReference>
<keyword evidence="3" id="KW-0677">Repeat</keyword>
<protein>
    <submittedName>
        <fullName evidence="12">LHX5 protein</fullName>
    </submittedName>
</protein>
<keyword evidence="8" id="KW-0539">Nucleus</keyword>
<comment type="caution">
    <text evidence="12">The sequence shown here is derived from an EMBL/GenBank/DDBJ whole genome shotgun (WGS) entry which is preliminary data.</text>
</comment>
<evidence type="ECO:0000313" key="12">
    <source>
        <dbReference type="EMBL" id="KAG5318434.1"/>
    </source>
</evidence>
<dbReference type="PANTHER" id="PTHR24208:SF105">
    <property type="entry name" value="DLIM1"/>
    <property type="match status" value="1"/>
</dbReference>
<reference evidence="12 13" key="1">
    <citation type="submission" date="2020-02" db="EMBL/GenBank/DDBJ databases">
        <title>Relaxed selection underlies rapid genomic changes in the transitions from sociality to social parasitism in ants.</title>
        <authorList>
            <person name="Bi X."/>
        </authorList>
    </citation>
    <scope>NUCLEOTIDE SEQUENCE [LARGE SCALE GENOMIC DNA]</scope>
    <source>
        <strain evidence="12">BGI-DK2014b</strain>
        <tissue evidence="12">Whole body</tissue>
    </source>
</reference>
<dbReference type="EMBL" id="JAANIB010010813">
    <property type="protein sequence ID" value="KAG5318434.1"/>
    <property type="molecule type" value="Genomic_DNA"/>
</dbReference>
<feature type="region of interest" description="Disordered" evidence="10">
    <location>
        <begin position="134"/>
        <end position="156"/>
    </location>
</feature>
<dbReference type="PROSITE" id="PS00478">
    <property type="entry name" value="LIM_DOMAIN_1"/>
    <property type="match status" value="1"/>
</dbReference>
<feature type="domain" description="LIM zinc-binding" evidence="11">
    <location>
        <begin position="3"/>
        <end position="62"/>
    </location>
</feature>
<keyword evidence="4 9" id="KW-0862">Zinc</keyword>
<evidence type="ECO:0000256" key="10">
    <source>
        <dbReference type="SAM" id="MobiDB-lite"/>
    </source>
</evidence>
<dbReference type="SUPFAM" id="SSF57716">
    <property type="entry name" value="Glucocorticoid receptor-like (DNA-binding domain)"/>
    <property type="match status" value="1"/>
</dbReference>
<dbReference type="GO" id="GO:0030182">
    <property type="term" value="P:neuron differentiation"/>
    <property type="evidence" value="ECO:0007669"/>
    <property type="project" value="TreeGrafter"/>
</dbReference>
<keyword evidence="7" id="KW-0371">Homeobox</keyword>
<dbReference type="OrthoDB" id="10068367at2759"/>
<evidence type="ECO:0000256" key="1">
    <source>
        <dbReference type="ARBA" id="ARBA00004123"/>
    </source>
</evidence>
<evidence type="ECO:0000256" key="3">
    <source>
        <dbReference type="ARBA" id="ARBA00022737"/>
    </source>
</evidence>
<organism evidence="12 13">
    <name type="scientific">Acromyrmex heyeri</name>
    <dbReference type="NCBI Taxonomy" id="230685"/>
    <lineage>
        <taxon>Eukaryota</taxon>
        <taxon>Metazoa</taxon>
        <taxon>Ecdysozoa</taxon>
        <taxon>Arthropoda</taxon>
        <taxon>Hexapoda</taxon>
        <taxon>Insecta</taxon>
        <taxon>Pterygota</taxon>
        <taxon>Neoptera</taxon>
        <taxon>Endopterygota</taxon>
        <taxon>Hymenoptera</taxon>
        <taxon>Apocrita</taxon>
        <taxon>Aculeata</taxon>
        <taxon>Formicoidea</taxon>
        <taxon>Formicidae</taxon>
        <taxon>Myrmicinae</taxon>
        <taxon>Acromyrmex</taxon>
    </lineage>
</organism>
<dbReference type="GO" id="GO:0000977">
    <property type="term" value="F:RNA polymerase II transcription regulatory region sequence-specific DNA binding"/>
    <property type="evidence" value="ECO:0007669"/>
    <property type="project" value="TreeGrafter"/>
</dbReference>
<comment type="subcellular location">
    <subcellularLocation>
        <location evidence="1">Nucleus</location>
    </subcellularLocation>
</comment>
<dbReference type="GO" id="GO:0008270">
    <property type="term" value="F:zinc ion binding"/>
    <property type="evidence" value="ECO:0007669"/>
    <property type="project" value="InterPro"/>
</dbReference>
<keyword evidence="6" id="KW-0238">DNA-binding</keyword>
<evidence type="ECO:0000313" key="13">
    <source>
        <dbReference type="Proteomes" id="UP000670152"/>
    </source>
</evidence>
<dbReference type="Gene3D" id="2.10.110.10">
    <property type="entry name" value="Cysteine Rich Protein"/>
    <property type="match status" value="1"/>
</dbReference>
<sequence>MLLSCAGCEKPIMDQYLLNVLDRAWHVECVRCFDCRAALQDKCFSREAKLFCRNDFFRITTSLGLFTAKGADMAGPLSFYSTLGSLGSLRVSGPIETRTWKHYKCGVTPATSRRRSLLGVTGLARVAGLANVGGKRKGGKVQLSSGPRFPSRKAQQ</sequence>
<keyword evidence="13" id="KW-1185">Reference proteome</keyword>
<dbReference type="AlphaFoldDB" id="A0A836JN76"/>
<evidence type="ECO:0000256" key="9">
    <source>
        <dbReference type="PROSITE-ProRule" id="PRU00125"/>
    </source>
</evidence>
<feature type="non-terminal residue" evidence="12">
    <location>
        <position position="1"/>
    </location>
</feature>
<evidence type="ECO:0000259" key="11">
    <source>
        <dbReference type="PROSITE" id="PS50023"/>
    </source>
</evidence>
<keyword evidence="2 9" id="KW-0479">Metal-binding</keyword>
<dbReference type="Proteomes" id="UP000670152">
    <property type="component" value="Unassembled WGS sequence"/>
</dbReference>
<evidence type="ECO:0000256" key="8">
    <source>
        <dbReference type="ARBA" id="ARBA00023242"/>
    </source>
</evidence>
<dbReference type="InterPro" id="IPR049618">
    <property type="entry name" value="Lhx1/5_LIM1"/>
</dbReference>
<dbReference type="Pfam" id="PF00412">
    <property type="entry name" value="LIM"/>
    <property type="match status" value="1"/>
</dbReference>
<feature type="non-terminal residue" evidence="12">
    <location>
        <position position="156"/>
    </location>
</feature>
<dbReference type="CDD" id="cd09367">
    <property type="entry name" value="LIM1_Lhx1_Lhx5"/>
    <property type="match status" value="1"/>
</dbReference>